<gene>
    <name evidence="1" type="primary">Dper\GL22253</name>
    <name evidence="1" type="ORF">Dper_GL22253</name>
</gene>
<dbReference type="AlphaFoldDB" id="B4HD64"/>
<accession>B4HD64</accession>
<protein>
    <submittedName>
        <fullName evidence="1">GL22253</fullName>
    </submittedName>
</protein>
<sequence>MKITERFVDKNLNDQLDLKDNRLIYESTVQSTILPSAERQYLTIKNLDMLKQQHILYDKDDNLIFYHRKLNSLNPNSLRYNTSQ</sequence>
<name>B4HD64_DROPE</name>
<dbReference type="EMBL" id="CH479742">
    <property type="protein sequence ID" value="EDW37683.1"/>
    <property type="molecule type" value="Genomic_DNA"/>
</dbReference>
<evidence type="ECO:0000313" key="1">
    <source>
        <dbReference type="EMBL" id="EDW37683.1"/>
    </source>
</evidence>
<dbReference type="HOGENOM" id="CLU_2529847_0_0_1"/>
<dbReference type="Proteomes" id="UP000008744">
    <property type="component" value="Unassembled WGS sequence"/>
</dbReference>
<evidence type="ECO:0000313" key="2">
    <source>
        <dbReference type="Proteomes" id="UP000008744"/>
    </source>
</evidence>
<organism evidence="2">
    <name type="scientific">Drosophila persimilis</name>
    <name type="common">Fruit fly</name>
    <dbReference type="NCBI Taxonomy" id="7234"/>
    <lineage>
        <taxon>Eukaryota</taxon>
        <taxon>Metazoa</taxon>
        <taxon>Ecdysozoa</taxon>
        <taxon>Arthropoda</taxon>
        <taxon>Hexapoda</taxon>
        <taxon>Insecta</taxon>
        <taxon>Pterygota</taxon>
        <taxon>Neoptera</taxon>
        <taxon>Endopterygota</taxon>
        <taxon>Diptera</taxon>
        <taxon>Brachycera</taxon>
        <taxon>Muscomorpha</taxon>
        <taxon>Ephydroidea</taxon>
        <taxon>Drosophilidae</taxon>
        <taxon>Drosophila</taxon>
        <taxon>Sophophora</taxon>
    </lineage>
</organism>
<keyword evidence="2" id="KW-1185">Reference proteome</keyword>
<proteinExistence type="predicted"/>
<reference evidence="1 2" key="1">
    <citation type="journal article" date="2007" name="Nature">
        <title>Evolution of genes and genomes on the Drosophila phylogeny.</title>
        <authorList>
            <consortium name="Drosophila 12 Genomes Consortium"/>
            <person name="Clark A.G."/>
            <person name="Eisen M.B."/>
            <person name="Smith D.R."/>
            <person name="Bergman C.M."/>
            <person name="Oliver B."/>
            <person name="Markow T.A."/>
            <person name="Kaufman T.C."/>
            <person name="Kellis M."/>
            <person name="Gelbart W."/>
            <person name="Iyer V.N."/>
            <person name="Pollard D.A."/>
            <person name="Sackton T.B."/>
            <person name="Larracuente A.M."/>
            <person name="Singh N.D."/>
            <person name="Abad J.P."/>
            <person name="Abt D.N."/>
            <person name="Adryan B."/>
            <person name="Aguade M."/>
            <person name="Akashi H."/>
            <person name="Anderson W.W."/>
            <person name="Aquadro C.F."/>
            <person name="Ardell D.H."/>
            <person name="Arguello R."/>
            <person name="Artieri C.G."/>
            <person name="Barbash D.A."/>
            <person name="Barker D."/>
            <person name="Barsanti P."/>
            <person name="Batterham P."/>
            <person name="Batzoglou S."/>
            <person name="Begun D."/>
            <person name="Bhutkar A."/>
            <person name="Blanco E."/>
            <person name="Bosak S.A."/>
            <person name="Bradley R.K."/>
            <person name="Brand A.D."/>
            <person name="Brent M.R."/>
            <person name="Brooks A.N."/>
            <person name="Brown R.H."/>
            <person name="Butlin R.K."/>
            <person name="Caggese C."/>
            <person name="Calvi B.R."/>
            <person name="Bernardo de Carvalho A."/>
            <person name="Caspi A."/>
            <person name="Castrezana S."/>
            <person name="Celniker S.E."/>
            <person name="Chang J.L."/>
            <person name="Chapple C."/>
            <person name="Chatterji S."/>
            <person name="Chinwalla A."/>
            <person name="Civetta A."/>
            <person name="Clifton S.W."/>
            <person name="Comeron J.M."/>
            <person name="Costello J.C."/>
            <person name="Coyne J.A."/>
            <person name="Daub J."/>
            <person name="David R.G."/>
            <person name="Delcher A.L."/>
            <person name="Delehaunty K."/>
            <person name="Do C.B."/>
            <person name="Ebling H."/>
            <person name="Edwards K."/>
            <person name="Eickbush T."/>
            <person name="Evans J.D."/>
            <person name="Filipski A."/>
            <person name="Findeiss S."/>
            <person name="Freyhult E."/>
            <person name="Fulton L."/>
            <person name="Fulton R."/>
            <person name="Garcia A.C."/>
            <person name="Gardiner A."/>
            <person name="Garfield D.A."/>
            <person name="Garvin B.E."/>
            <person name="Gibson G."/>
            <person name="Gilbert D."/>
            <person name="Gnerre S."/>
            <person name="Godfrey J."/>
            <person name="Good R."/>
            <person name="Gotea V."/>
            <person name="Gravely B."/>
            <person name="Greenberg A.J."/>
            <person name="Griffiths-Jones S."/>
            <person name="Gross S."/>
            <person name="Guigo R."/>
            <person name="Gustafson E.A."/>
            <person name="Haerty W."/>
            <person name="Hahn M.W."/>
            <person name="Halligan D.L."/>
            <person name="Halpern A.L."/>
            <person name="Halter G.M."/>
            <person name="Han M.V."/>
            <person name="Heger A."/>
            <person name="Hillier L."/>
            <person name="Hinrichs A.S."/>
            <person name="Holmes I."/>
            <person name="Hoskins R.A."/>
            <person name="Hubisz M.J."/>
            <person name="Hultmark D."/>
            <person name="Huntley M.A."/>
            <person name="Jaffe D.B."/>
            <person name="Jagadeeshan S."/>
            <person name="Jeck W.R."/>
            <person name="Johnson J."/>
            <person name="Jones C.D."/>
            <person name="Jordan W.C."/>
            <person name="Karpen G.H."/>
            <person name="Kataoka E."/>
            <person name="Keightley P.D."/>
            <person name="Kheradpour P."/>
            <person name="Kirkness E.F."/>
            <person name="Koerich L.B."/>
            <person name="Kristiansen K."/>
            <person name="Kudrna D."/>
            <person name="Kulathinal R.J."/>
            <person name="Kumar S."/>
            <person name="Kwok R."/>
            <person name="Lander E."/>
            <person name="Langley C.H."/>
            <person name="Lapoint R."/>
            <person name="Lazzaro B.P."/>
            <person name="Lee S.J."/>
            <person name="Levesque L."/>
            <person name="Li R."/>
            <person name="Lin C.F."/>
            <person name="Lin M.F."/>
            <person name="Lindblad-Toh K."/>
            <person name="Llopart A."/>
            <person name="Long M."/>
            <person name="Low L."/>
            <person name="Lozovsky E."/>
            <person name="Lu J."/>
            <person name="Luo M."/>
            <person name="Machado C.A."/>
            <person name="Makalowski W."/>
            <person name="Marzo M."/>
            <person name="Matsuda M."/>
            <person name="Matzkin L."/>
            <person name="McAllister B."/>
            <person name="McBride C.S."/>
            <person name="McKernan B."/>
            <person name="McKernan K."/>
            <person name="Mendez-Lago M."/>
            <person name="Minx P."/>
            <person name="Mollenhauer M.U."/>
            <person name="Montooth K."/>
            <person name="Mount S.M."/>
            <person name="Mu X."/>
            <person name="Myers E."/>
            <person name="Negre B."/>
            <person name="Newfeld S."/>
            <person name="Nielsen R."/>
            <person name="Noor M.A."/>
            <person name="O'Grady P."/>
            <person name="Pachter L."/>
            <person name="Papaceit M."/>
            <person name="Parisi M.J."/>
            <person name="Parisi M."/>
            <person name="Parts L."/>
            <person name="Pedersen J.S."/>
            <person name="Pesole G."/>
            <person name="Phillippy A.M."/>
            <person name="Ponting C.P."/>
            <person name="Pop M."/>
            <person name="Porcelli D."/>
            <person name="Powell J.R."/>
            <person name="Prohaska S."/>
            <person name="Pruitt K."/>
            <person name="Puig M."/>
            <person name="Quesneville H."/>
            <person name="Ram K.R."/>
            <person name="Rand D."/>
            <person name="Rasmussen M.D."/>
            <person name="Reed L.K."/>
            <person name="Reenan R."/>
            <person name="Reily A."/>
            <person name="Remington K.A."/>
            <person name="Rieger T.T."/>
            <person name="Ritchie M.G."/>
            <person name="Robin C."/>
            <person name="Rogers Y.H."/>
            <person name="Rohde C."/>
            <person name="Rozas J."/>
            <person name="Rubenfield M.J."/>
            <person name="Ruiz A."/>
            <person name="Russo S."/>
            <person name="Salzberg S.L."/>
            <person name="Sanchez-Gracia A."/>
            <person name="Saranga D.J."/>
            <person name="Sato H."/>
            <person name="Schaeffer S.W."/>
            <person name="Schatz M.C."/>
            <person name="Schlenke T."/>
            <person name="Schwartz R."/>
            <person name="Segarra C."/>
            <person name="Singh R.S."/>
            <person name="Sirot L."/>
            <person name="Sirota M."/>
            <person name="Sisneros N.B."/>
            <person name="Smith C.D."/>
            <person name="Smith T.F."/>
            <person name="Spieth J."/>
            <person name="Stage D.E."/>
            <person name="Stark A."/>
            <person name="Stephan W."/>
            <person name="Strausberg R.L."/>
            <person name="Strempel S."/>
            <person name="Sturgill D."/>
            <person name="Sutton G."/>
            <person name="Sutton G.G."/>
            <person name="Tao W."/>
            <person name="Teichmann S."/>
            <person name="Tobari Y.N."/>
            <person name="Tomimura Y."/>
            <person name="Tsolas J.M."/>
            <person name="Valente V.L."/>
            <person name="Venter E."/>
            <person name="Venter J.C."/>
            <person name="Vicario S."/>
            <person name="Vieira F.G."/>
            <person name="Vilella A.J."/>
            <person name="Villasante A."/>
            <person name="Walenz B."/>
            <person name="Wang J."/>
            <person name="Wasserman M."/>
            <person name="Watts T."/>
            <person name="Wilson D."/>
            <person name="Wilson R.K."/>
            <person name="Wing R.A."/>
            <person name="Wolfner M.F."/>
            <person name="Wong A."/>
            <person name="Wong G.K."/>
            <person name="Wu C.I."/>
            <person name="Wu G."/>
            <person name="Yamamoto D."/>
            <person name="Yang H.P."/>
            <person name="Yang S.P."/>
            <person name="Yorke J.A."/>
            <person name="Yoshida K."/>
            <person name="Zdobnov E."/>
            <person name="Zhang P."/>
            <person name="Zhang Y."/>
            <person name="Zimin A.V."/>
            <person name="Baldwin J."/>
            <person name="Abdouelleil A."/>
            <person name="Abdulkadir J."/>
            <person name="Abebe A."/>
            <person name="Abera B."/>
            <person name="Abreu J."/>
            <person name="Acer S.C."/>
            <person name="Aftuck L."/>
            <person name="Alexander A."/>
            <person name="An P."/>
            <person name="Anderson E."/>
            <person name="Anderson S."/>
            <person name="Arachi H."/>
            <person name="Azer M."/>
            <person name="Bachantsang P."/>
            <person name="Barry A."/>
            <person name="Bayul T."/>
            <person name="Berlin A."/>
            <person name="Bessette D."/>
            <person name="Bloom T."/>
            <person name="Blye J."/>
            <person name="Boguslavskiy L."/>
            <person name="Bonnet C."/>
            <person name="Boukhgalter B."/>
            <person name="Bourzgui I."/>
            <person name="Brown A."/>
            <person name="Cahill P."/>
            <person name="Channer S."/>
            <person name="Cheshatsang Y."/>
            <person name="Chuda L."/>
            <person name="Citroen M."/>
            <person name="Collymore A."/>
            <person name="Cooke P."/>
            <person name="Costello M."/>
            <person name="D'Aco K."/>
            <person name="Daza R."/>
            <person name="De Haan G."/>
            <person name="DeGray S."/>
            <person name="DeMaso C."/>
            <person name="Dhargay N."/>
            <person name="Dooley K."/>
            <person name="Dooley E."/>
            <person name="Doricent M."/>
            <person name="Dorje P."/>
            <person name="Dorjee K."/>
            <person name="Dupes A."/>
            <person name="Elong R."/>
            <person name="Falk J."/>
            <person name="Farina A."/>
            <person name="Faro S."/>
            <person name="Ferguson D."/>
            <person name="Fisher S."/>
            <person name="Foley C.D."/>
            <person name="Franke A."/>
            <person name="Friedrich D."/>
            <person name="Gadbois L."/>
            <person name="Gearin G."/>
            <person name="Gearin C.R."/>
            <person name="Giannoukos G."/>
            <person name="Goode T."/>
            <person name="Graham J."/>
            <person name="Grandbois E."/>
            <person name="Grewal S."/>
            <person name="Gyaltsen K."/>
            <person name="Hafez N."/>
            <person name="Hagos B."/>
            <person name="Hall J."/>
            <person name="Henson C."/>
            <person name="Hollinger A."/>
            <person name="Honan T."/>
            <person name="Huard M.D."/>
            <person name="Hughes L."/>
            <person name="Hurhula B."/>
            <person name="Husby M.E."/>
            <person name="Kamat A."/>
            <person name="Kanga B."/>
            <person name="Kashin S."/>
            <person name="Khazanovich D."/>
            <person name="Kisner P."/>
            <person name="Lance K."/>
            <person name="Lara M."/>
            <person name="Lee W."/>
            <person name="Lennon N."/>
            <person name="Letendre F."/>
            <person name="LeVine R."/>
            <person name="Lipovsky A."/>
            <person name="Liu X."/>
            <person name="Liu J."/>
            <person name="Liu S."/>
            <person name="Lokyitsang T."/>
            <person name="Lokyitsang Y."/>
            <person name="Lubonja R."/>
            <person name="Lui A."/>
            <person name="MacDonald P."/>
            <person name="Magnisalis V."/>
            <person name="Maru K."/>
            <person name="Matthews C."/>
            <person name="McCusker W."/>
            <person name="McDonough S."/>
            <person name="Mehta T."/>
            <person name="Meldrim J."/>
            <person name="Meneus L."/>
            <person name="Mihai O."/>
            <person name="Mihalev A."/>
            <person name="Mihova T."/>
            <person name="Mittelman R."/>
            <person name="Mlenga V."/>
            <person name="Montmayeur A."/>
            <person name="Mulrain L."/>
            <person name="Navidi A."/>
            <person name="Naylor J."/>
            <person name="Negash T."/>
            <person name="Nguyen T."/>
            <person name="Nguyen N."/>
            <person name="Nicol R."/>
            <person name="Norbu C."/>
            <person name="Norbu N."/>
            <person name="Novod N."/>
            <person name="O'Neill B."/>
            <person name="Osman S."/>
            <person name="Markiewicz E."/>
            <person name="Oyono O.L."/>
            <person name="Patti C."/>
            <person name="Phunkhang P."/>
            <person name="Pierre F."/>
            <person name="Priest M."/>
            <person name="Raghuraman S."/>
            <person name="Rege F."/>
            <person name="Reyes R."/>
            <person name="Rise C."/>
            <person name="Rogov P."/>
            <person name="Ross K."/>
            <person name="Ryan E."/>
            <person name="Settipalli S."/>
            <person name="Shea T."/>
            <person name="Sherpa N."/>
            <person name="Shi L."/>
            <person name="Shih D."/>
            <person name="Sparrow T."/>
            <person name="Spaulding J."/>
            <person name="Stalker J."/>
            <person name="Stange-Thomann N."/>
            <person name="Stavropoulos S."/>
            <person name="Stone C."/>
            <person name="Strader C."/>
            <person name="Tesfaye S."/>
            <person name="Thomson T."/>
            <person name="Thoulutsang Y."/>
            <person name="Thoulutsang D."/>
            <person name="Topham K."/>
            <person name="Topping I."/>
            <person name="Tsamla T."/>
            <person name="Vassiliev H."/>
            <person name="Vo A."/>
            <person name="Wangchuk T."/>
            <person name="Wangdi T."/>
            <person name="Weiand M."/>
            <person name="Wilkinson J."/>
            <person name="Wilson A."/>
            <person name="Yadav S."/>
            <person name="Young G."/>
            <person name="Yu Q."/>
            <person name="Zembek L."/>
            <person name="Zhong D."/>
            <person name="Zimmer A."/>
            <person name="Zwirko Z."/>
            <person name="Jaffe D.B."/>
            <person name="Alvarez P."/>
            <person name="Brockman W."/>
            <person name="Butler J."/>
            <person name="Chin C."/>
            <person name="Gnerre S."/>
            <person name="Grabherr M."/>
            <person name="Kleber M."/>
            <person name="Mauceli E."/>
            <person name="MacCallum I."/>
        </authorList>
    </citation>
    <scope>NUCLEOTIDE SEQUENCE [LARGE SCALE GENOMIC DNA]</scope>
    <source>
        <strain evidence="2">MSH-3 / Tucson 14011-0111.49</strain>
    </source>
</reference>